<organism evidence="2 3">
    <name type="scientific">[Candida] arabinofermentans NRRL YB-2248</name>
    <dbReference type="NCBI Taxonomy" id="983967"/>
    <lineage>
        <taxon>Eukaryota</taxon>
        <taxon>Fungi</taxon>
        <taxon>Dikarya</taxon>
        <taxon>Ascomycota</taxon>
        <taxon>Saccharomycotina</taxon>
        <taxon>Pichiomycetes</taxon>
        <taxon>Pichiales</taxon>
        <taxon>Pichiaceae</taxon>
        <taxon>Ogataea</taxon>
        <taxon>Ogataea/Candida clade</taxon>
    </lineage>
</organism>
<dbReference type="Proteomes" id="UP000094801">
    <property type="component" value="Unassembled WGS sequence"/>
</dbReference>
<accession>A0A1E4T898</accession>
<sequence>MYKVDEVWGDGPSNDLTDDTDNRSNSDSVDGKYKYEHRLEIVSDSQHKKDLEQSHQDAIESVSNDVITVDESNDHADYVDPNTFPQTLTIDNMTLKLFSFKNIENKGDKVLPDPINFEVEKVDI</sequence>
<dbReference type="AlphaFoldDB" id="A0A1E4T898"/>
<dbReference type="EMBL" id="KV453847">
    <property type="protein sequence ID" value="ODV87963.1"/>
    <property type="molecule type" value="Genomic_DNA"/>
</dbReference>
<evidence type="ECO:0000313" key="2">
    <source>
        <dbReference type="EMBL" id="ODV87963.1"/>
    </source>
</evidence>
<gene>
    <name evidence="2" type="ORF">CANARDRAFT_26134</name>
</gene>
<protein>
    <submittedName>
        <fullName evidence="2">Uncharacterized protein</fullName>
    </submittedName>
</protein>
<feature type="compositionally biased region" description="Basic and acidic residues" evidence="1">
    <location>
        <begin position="20"/>
        <end position="31"/>
    </location>
</feature>
<evidence type="ECO:0000313" key="3">
    <source>
        <dbReference type="Proteomes" id="UP000094801"/>
    </source>
</evidence>
<reference evidence="3" key="1">
    <citation type="submission" date="2016-04" db="EMBL/GenBank/DDBJ databases">
        <title>Comparative genomics of biotechnologically important yeasts.</title>
        <authorList>
            <consortium name="DOE Joint Genome Institute"/>
            <person name="Riley R."/>
            <person name="Haridas S."/>
            <person name="Wolfe K.H."/>
            <person name="Lopes M.R."/>
            <person name="Hittinger C.T."/>
            <person name="Goker M."/>
            <person name="Salamov A."/>
            <person name="Wisecaver J."/>
            <person name="Long T.M."/>
            <person name="Aerts A.L."/>
            <person name="Barry K."/>
            <person name="Choi C."/>
            <person name="Clum A."/>
            <person name="Coughlan A.Y."/>
            <person name="Deshpande S."/>
            <person name="Douglass A.P."/>
            <person name="Hanson S.J."/>
            <person name="Klenk H.-P."/>
            <person name="Labutti K."/>
            <person name="Lapidus A."/>
            <person name="Lindquist E."/>
            <person name="Lipzen A."/>
            <person name="Meier-Kolthoff J.P."/>
            <person name="Ohm R.A."/>
            <person name="Otillar R.P."/>
            <person name="Pangilinan J."/>
            <person name="Peng Y."/>
            <person name="Rokas A."/>
            <person name="Rosa C.A."/>
            <person name="Scheuner C."/>
            <person name="Sibirny A.A."/>
            <person name="Slot J.C."/>
            <person name="Stielow J.B."/>
            <person name="Sun H."/>
            <person name="Kurtzman C.P."/>
            <person name="Blackwell M."/>
            <person name="Grigoriev I.V."/>
            <person name="Jeffries T.W."/>
        </authorList>
    </citation>
    <scope>NUCLEOTIDE SEQUENCE [LARGE SCALE GENOMIC DNA]</scope>
    <source>
        <strain evidence="3">NRRL YB-2248</strain>
    </source>
</reference>
<feature type="region of interest" description="Disordered" evidence="1">
    <location>
        <begin position="1"/>
        <end position="31"/>
    </location>
</feature>
<proteinExistence type="predicted"/>
<evidence type="ECO:0000256" key="1">
    <source>
        <dbReference type="SAM" id="MobiDB-lite"/>
    </source>
</evidence>
<name>A0A1E4T898_9ASCO</name>
<keyword evidence="3" id="KW-1185">Reference proteome</keyword>